<dbReference type="Proteomes" id="UP000054481">
    <property type="component" value="Unassembled WGS sequence"/>
</dbReference>
<reference evidence="2 3" key="1">
    <citation type="journal article" date="2014" name="Genome Biol. Evol.">
        <title>Comparative genomics and transcriptomics analyses reveal divergent lifestyle features of nematode endoparasitic fungus Hirsutella minnesotensis.</title>
        <authorList>
            <person name="Lai Y."/>
            <person name="Liu K."/>
            <person name="Zhang X."/>
            <person name="Zhang X."/>
            <person name="Li K."/>
            <person name="Wang N."/>
            <person name="Shu C."/>
            <person name="Wu Y."/>
            <person name="Wang C."/>
            <person name="Bushley K.E."/>
            <person name="Xiang M."/>
            <person name="Liu X."/>
        </authorList>
    </citation>
    <scope>NUCLEOTIDE SEQUENCE [LARGE SCALE GENOMIC DNA]</scope>
    <source>
        <strain evidence="2 3">3608</strain>
    </source>
</reference>
<gene>
    <name evidence="2" type="ORF">HIM_06423</name>
</gene>
<evidence type="ECO:0000313" key="2">
    <source>
        <dbReference type="EMBL" id="KJZ74192.1"/>
    </source>
</evidence>
<name>A0A0F7ZZG7_9HYPO</name>
<feature type="compositionally biased region" description="Basic and acidic residues" evidence="1">
    <location>
        <begin position="87"/>
        <end position="96"/>
    </location>
</feature>
<dbReference type="AlphaFoldDB" id="A0A0F7ZZG7"/>
<accession>A0A0F7ZZG7</accession>
<proteinExistence type="predicted"/>
<evidence type="ECO:0000313" key="3">
    <source>
        <dbReference type="Proteomes" id="UP000054481"/>
    </source>
</evidence>
<keyword evidence="3" id="KW-1185">Reference proteome</keyword>
<dbReference type="EMBL" id="KQ030528">
    <property type="protein sequence ID" value="KJZ74192.1"/>
    <property type="molecule type" value="Genomic_DNA"/>
</dbReference>
<organism evidence="2 3">
    <name type="scientific">Hirsutella minnesotensis 3608</name>
    <dbReference type="NCBI Taxonomy" id="1043627"/>
    <lineage>
        <taxon>Eukaryota</taxon>
        <taxon>Fungi</taxon>
        <taxon>Dikarya</taxon>
        <taxon>Ascomycota</taxon>
        <taxon>Pezizomycotina</taxon>
        <taxon>Sordariomycetes</taxon>
        <taxon>Hypocreomycetidae</taxon>
        <taxon>Hypocreales</taxon>
        <taxon>Ophiocordycipitaceae</taxon>
        <taxon>Hirsutella</taxon>
    </lineage>
</organism>
<feature type="region of interest" description="Disordered" evidence="1">
    <location>
        <begin position="67"/>
        <end position="154"/>
    </location>
</feature>
<protein>
    <submittedName>
        <fullName evidence="2">Uncharacterized protein</fullName>
    </submittedName>
</protein>
<evidence type="ECO:0000256" key="1">
    <source>
        <dbReference type="SAM" id="MobiDB-lite"/>
    </source>
</evidence>
<sequence>MLYAGDEKYSLQKRKRRHSRIQHLPKLACAASLQPSRDLLVGNPKRLKGPTGVEYRYLARVHFARGGSRHQTLKLRSPQPSTSTPDCLRRQHELKPHTQMPPARGPGLFSDPASRWRSAGCRYPRPQLGTWSAPQSLAASASNGGVPSNSGSKE</sequence>
<feature type="compositionally biased region" description="Polar residues" evidence="1">
    <location>
        <begin position="129"/>
        <end position="154"/>
    </location>
</feature>